<feature type="signal peptide" evidence="1">
    <location>
        <begin position="1"/>
        <end position="24"/>
    </location>
</feature>
<dbReference type="OrthoDB" id="1094230at2"/>
<sequence length="194" mass="21991">MGNFIKSVLMVLVLTSIFSGRVSADGAFGFEFGDELPFNAERMTNIHGGYQVYAINPYFEFKGYAVRSSKLTGICQIFGFGRTYENDEWGIRVREAYEDLIVAMIPKYGIPQRDEFLRSGALYDDPEDFSRAIAKNQRAHQASWTFSKAGPDELGEILVTVRAGWEDTSLYIHYRSGNFDECMRSLRDEAKSAL</sequence>
<proteinExistence type="predicted"/>
<evidence type="ECO:0000256" key="1">
    <source>
        <dbReference type="SAM" id="SignalP"/>
    </source>
</evidence>
<organism evidence="2 3">
    <name type="scientific">Pseudoprimorskyibacter insulae</name>
    <dbReference type="NCBI Taxonomy" id="1695997"/>
    <lineage>
        <taxon>Bacteria</taxon>
        <taxon>Pseudomonadati</taxon>
        <taxon>Pseudomonadota</taxon>
        <taxon>Alphaproteobacteria</taxon>
        <taxon>Rhodobacterales</taxon>
        <taxon>Paracoccaceae</taxon>
        <taxon>Pseudoprimorskyibacter</taxon>
    </lineage>
</organism>
<keyword evidence="3" id="KW-1185">Reference proteome</keyword>
<reference evidence="3" key="1">
    <citation type="submission" date="2018-03" db="EMBL/GenBank/DDBJ databases">
        <authorList>
            <person name="Rodrigo-Torres L."/>
            <person name="Arahal R. D."/>
            <person name="Lucena T."/>
        </authorList>
    </citation>
    <scope>NUCLEOTIDE SEQUENCE [LARGE SCALE GENOMIC DNA]</scope>
    <source>
        <strain evidence="3">CECT 8871</strain>
    </source>
</reference>
<evidence type="ECO:0000313" key="3">
    <source>
        <dbReference type="Proteomes" id="UP000244904"/>
    </source>
</evidence>
<gene>
    <name evidence="2" type="ORF">PRI8871_00339</name>
</gene>
<dbReference type="AlphaFoldDB" id="A0A2R8ANZ6"/>
<keyword evidence="1" id="KW-0732">Signal</keyword>
<dbReference type="RefSeq" id="WP_108884446.1">
    <property type="nucleotide sequence ID" value="NZ_OMOJ01000001.1"/>
</dbReference>
<accession>A0A2R8ANZ6</accession>
<dbReference type="EMBL" id="OMOJ01000001">
    <property type="protein sequence ID" value="SPF77753.1"/>
    <property type="molecule type" value="Genomic_DNA"/>
</dbReference>
<name>A0A2R8ANZ6_9RHOB</name>
<dbReference type="Proteomes" id="UP000244904">
    <property type="component" value="Unassembled WGS sequence"/>
</dbReference>
<protein>
    <submittedName>
        <fullName evidence="2">Uncharacterized protein</fullName>
    </submittedName>
</protein>
<feature type="chain" id="PRO_5015340241" evidence="1">
    <location>
        <begin position="25"/>
        <end position="194"/>
    </location>
</feature>
<evidence type="ECO:0000313" key="2">
    <source>
        <dbReference type="EMBL" id="SPF77753.1"/>
    </source>
</evidence>